<comment type="caution">
    <text evidence="1">The sequence shown here is derived from an EMBL/GenBank/DDBJ whole genome shotgun (WGS) entry which is preliminary data.</text>
</comment>
<accession>A0A7Y9H0D4</accession>
<evidence type="ECO:0000313" key="2">
    <source>
        <dbReference type="Proteomes" id="UP000549911"/>
    </source>
</evidence>
<gene>
    <name evidence="1" type="ORF">F4692_000765</name>
</gene>
<dbReference type="AlphaFoldDB" id="A0A7Y9H0D4"/>
<dbReference type="EMBL" id="JACCBW010000001">
    <property type="protein sequence ID" value="NYE35661.1"/>
    <property type="molecule type" value="Genomic_DNA"/>
</dbReference>
<proteinExistence type="predicted"/>
<dbReference type="RefSeq" id="WP_179618285.1">
    <property type="nucleotide sequence ID" value="NZ_JACCBW010000001.1"/>
</dbReference>
<reference evidence="1 2" key="1">
    <citation type="submission" date="2020-07" db="EMBL/GenBank/DDBJ databases">
        <authorList>
            <person name="Partida-Martinez L."/>
            <person name="Huntemann M."/>
            <person name="Clum A."/>
            <person name="Wang J."/>
            <person name="Palaniappan K."/>
            <person name="Ritter S."/>
            <person name="Chen I.-M."/>
            <person name="Stamatis D."/>
            <person name="Reddy T."/>
            <person name="O'Malley R."/>
            <person name="Daum C."/>
            <person name="Shapiro N."/>
            <person name="Ivanova N."/>
            <person name="Kyrpides N."/>
            <person name="Woyke T."/>
        </authorList>
    </citation>
    <scope>NUCLEOTIDE SEQUENCE [LARGE SCALE GENOMIC DNA]</scope>
    <source>
        <strain evidence="1 2">AT2.17</strain>
    </source>
</reference>
<sequence length="231" mass="25802">MSRTQRVVYANGSKVRDRILEAGISERELARRTSIGDATVRAILHRNELNTSAQVADIYRLINDLGLNPGQLLDPPPPVEPDDTPDDDITVLAQLLQIVKTMQSPERLAIALEWDLKRLHTTLHALDARLRPLGLRIHRNTMGVTMRPLDDRADRAHARLAELRDDQEGLKQSAARVLYAVFTSNISTRETRNDHQVQLGALKNRGAVAFGTGNGNRFTVTEDVAYAFDVK</sequence>
<dbReference type="Proteomes" id="UP000549911">
    <property type="component" value="Unassembled WGS sequence"/>
</dbReference>
<name>A0A7Y9H0D4_9ACTN</name>
<evidence type="ECO:0000313" key="1">
    <source>
        <dbReference type="EMBL" id="NYE35661.1"/>
    </source>
</evidence>
<reference evidence="1 2" key="2">
    <citation type="submission" date="2020-08" db="EMBL/GenBank/DDBJ databases">
        <title>The Agave Microbiome: Exploring the role of microbial communities in plant adaptations to desert environments.</title>
        <authorList>
            <person name="Partida-Martinez L.P."/>
        </authorList>
    </citation>
    <scope>NUCLEOTIDE SEQUENCE [LARGE SCALE GENOMIC DNA]</scope>
    <source>
        <strain evidence="1 2">AT2.17</strain>
    </source>
</reference>
<organism evidence="1 2">
    <name type="scientific">Nocardioides cavernae</name>
    <dbReference type="NCBI Taxonomy" id="1921566"/>
    <lineage>
        <taxon>Bacteria</taxon>
        <taxon>Bacillati</taxon>
        <taxon>Actinomycetota</taxon>
        <taxon>Actinomycetes</taxon>
        <taxon>Propionibacteriales</taxon>
        <taxon>Nocardioidaceae</taxon>
        <taxon>Nocardioides</taxon>
    </lineage>
</organism>
<keyword evidence="2" id="KW-1185">Reference proteome</keyword>
<protein>
    <submittedName>
        <fullName evidence="1">Transcriptional regulator with XRE-family HTH domain</fullName>
    </submittedName>
</protein>